<evidence type="ECO:0000256" key="5">
    <source>
        <dbReference type="ARBA" id="ARBA00023136"/>
    </source>
</evidence>
<evidence type="ECO:0000256" key="4">
    <source>
        <dbReference type="ARBA" id="ARBA00022989"/>
    </source>
</evidence>
<keyword evidence="3 7" id="KW-0812">Transmembrane</keyword>
<name>A0ABR1SC59_9PEZI</name>
<feature type="compositionally biased region" description="Basic and acidic residues" evidence="6">
    <location>
        <begin position="27"/>
        <end position="47"/>
    </location>
</feature>
<evidence type="ECO:0000313" key="8">
    <source>
        <dbReference type="EMBL" id="KAK8029373.1"/>
    </source>
</evidence>
<feature type="region of interest" description="Disordered" evidence="6">
    <location>
        <begin position="24"/>
        <end position="47"/>
    </location>
</feature>
<dbReference type="Proteomes" id="UP001396898">
    <property type="component" value="Unassembled WGS sequence"/>
</dbReference>
<evidence type="ECO:0000256" key="2">
    <source>
        <dbReference type="ARBA" id="ARBA00022448"/>
    </source>
</evidence>
<keyword evidence="9" id="KW-1185">Reference proteome</keyword>
<keyword evidence="4 7" id="KW-1133">Transmembrane helix</keyword>
<keyword evidence="5 7" id="KW-0472">Membrane</keyword>
<feature type="transmembrane region" description="Helical" evidence="7">
    <location>
        <begin position="183"/>
        <end position="203"/>
    </location>
</feature>
<dbReference type="PANTHER" id="PTHR43791">
    <property type="entry name" value="PERMEASE-RELATED"/>
    <property type="match status" value="1"/>
</dbReference>
<organism evidence="8 9">
    <name type="scientific">Apiospora marii</name>
    <dbReference type="NCBI Taxonomy" id="335849"/>
    <lineage>
        <taxon>Eukaryota</taxon>
        <taxon>Fungi</taxon>
        <taxon>Dikarya</taxon>
        <taxon>Ascomycota</taxon>
        <taxon>Pezizomycotina</taxon>
        <taxon>Sordariomycetes</taxon>
        <taxon>Xylariomycetidae</taxon>
        <taxon>Amphisphaeriales</taxon>
        <taxon>Apiosporaceae</taxon>
        <taxon>Apiospora</taxon>
    </lineage>
</organism>
<evidence type="ECO:0000256" key="7">
    <source>
        <dbReference type="SAM" id="Phobius"/>
    </source>
</evidence>
<feature type="transmembrane region" description="Helical" evidence="7">
    <location>
        <begin position="215"/>
        <end position="235"/>
    </location>
</feature>
<dbReference type="SUPFAM" id="SSF103473">
    <property type="entry name" value="MFS general substrate transporter"/>
    <property type="match status" value="1"/>
</dbReference>
<proteinExistence type="predicted"/>
<dbReference type="EMBL" id="JAQQWI010000007">
    <property type="protein sequence ID" value="KAK8029373.1"/>
    <property type="molecule type" value="Genomic_DNA"/>
</dbReference>
<dbReference type="Pfam" id="PF07690">
    <property type="entry name" value="MFS_1"/>
    <property type="match status" value="1"/>
</dbReference>
<accession>A0ABR1SC59</accession>
<dbReference type="InterPro" id="IPR036259">
    <property type="entry name" value="MFS_trans_sf"/>
</dbReference>
<dbReference type="Gene3D" id="1.20.1250.20">
    <property type="entry name" value="MFS general substrate transporter like domains"/>
    <property type="match status" value="1"/>
</dbReference>
<comment type="caution">
    <text evidence="8">The sequence shown here is derived from an EMBL/GenBank/DDBJ whole genome shotgun (WGS) entry which is preliminary data.</text>
</comment>
<evidence type="ECO:0000256" key="1">
    <source>
        <dbReference type="ARBA" id="ARBA00004141"/>
    </source>
</evidence>
<keyword evidence="2" id="KW-0813">Transport</keyword>
<evidence type="ECO:0000256" key="3">
    <source>
        <dbReference type="ARBA" id="ARBA00022692"/>
    </source>
</evidence>
<dbReference type="InterPro" id="IPR011701">
    <property type="entry name" value="MFS"/>
</dbReference>
<reference evidence="8 9" key="1">
    <citation type="submission" date="2023-01" db="EMBL/GenBank/DDBJ databases">
        <title>Analysis of 21 Apiospora genomes using comparative genomics revels a genus with tremendous synthesis potential of carbohydrate active enzymes and secondary metabolites.</title>
        <authorList>
            <person name="Sorensen T."/>
        </authorList>
    </citation>
    <scope>NUCLEOTIDE SEQUENCE [LARGE SCALE GENOMIC DNA]</scope>
    <source>
        <strain evidence="8 9">CBS 20057</strain>
    </source>
</reference>
<evidence type="ECO:0000313" key="9">
    <source>
        <dbReference type="Proteomes" id="UP001396898"/>
    </source>
</evidence>
<protein>
    <submittedName>
        <fullName evidence="8">Allantoate permease</fullName>
    </submittedName>
</protein>
<comment type="subcellular location">
    <subcellularLocation>
        <location evidence="1">Membrane</location>
        <topology evidence="1">Multi-pass membrane protein</topology>
    </subcellularLocation>
</comment>
<sequence>MSVPPTRTGHSAALDVESTSKAIGIDSSHHSDPDATVEGHRGHNPFRDHHAAAHWTQAYEDSRYECRHVFDPAATWTAPEERAVVRKVDWRCIMFFGLQVDRGNLVQAVSDNLLDDLRLTTDDYNYGNTVFLISFILAELPSQLVSKKIGPDRWIPTQICLWSVVACSQCALRGRGSFLATRALLGLLEGGFIPDVILWLSYFYTSRELPIRLSYFFTTLSVTGILTSLLAFALLRMRGILGWSGW</sequence>
<dbReference type="PANTHER" id="PTHR43791:SF29">
    <property type="entry name" value="MAJOR FACILITATOR SUPERFAMILY (MFS) PROFILE DOMAIN-CONTAINING PROTEIN"/>
    <property type="match status" value="1"/>
</dbReference>
<evidence type="ECO:0000256" key="6">
    <source>
        <dbReference type="SAM" id="MobiDB-lite"/>
    </source>
</evidence>
<gene>
    <name evidence="8" type="ORF">PG991_006429</name>
</gene>